<evidence type="ECO:0000256" key="1">
    <source>
        <dbReference type="SAM" id="Phobius"/>
    </source>
</evidence>
<proteinExistence type="predicted"/>
<reference evidence="2 3" key="1">
    <citation type="submission" date="2018-11" db="EMBL/GenBank/DDBJ databases">
        <title>Proposal to divide the Flavobacteriaceae and reorganize its genera based on Amino Acid Identity values calculated from whole genome sequences.</title>
        <authorList>
            <person name="Nicholson A.C."/>
            <person name="Gulvik C.A."/>
            <person name="Whitney A.M."/>
            <person name="Humrighouse B.W."/>
            <person name="Bell M."/>
            <person name="Holmes B."/>
            <person name="Steigerwalt A."/>
            <person name="Villarma A."/>
            <person name="Sheth M."/>
            <person name="Batra D."/>
            <person name="Pryor J."/>
            <person name="Bernardet J.-F."/>
            <person name="Hugo C."/>
            <person name="Kampfer P."/>
            <person name="Newman J."/>
            <person name="Mcquiston J.R."/>
        </authorList>
    </citation>
    <scope>NUCLEOTIDE SEQUENCE [LARGE SCALE GENOMIC DNA]</scope>
    <source>
        <strain evidence="2 3">G0211</strain>
    </source>
</reference>
<protein>
    <submittedName>
        <fullName evidence="2">Uncharacterized protein</fullName>
    </submittedName>
</protein>
<dbReference type="Proteomes" id="UP000269076">
    <property type="component" value="Chromosome"/>
</dbReference>
<organism evidence="2 3">
    <name type="scientific">Chryseobacterium indoltheticum</name>
    <dbReference type="NCBI Taxonomy" id="254"/>
    <lineage>
        <taxon>Bacteria</taxon>
        <taxon>Pseudomonadati</taxon>
        <taxon>Bacteroidota</taxon>
        <taxon>Flavobacteriia</taxon>
        <taxon>Flavobacteriales</taxon>
        <taxon>Weeksellaceae</taxon>
        <taxon>Chryseobacterium group</taxon>
        <taxon>Chryseobacterium</taxon>
    </lineage>
</organism>
<keyword evidence="1" id="KW-1133">Transmembrane helix</keyword>
<evidence type="ECO:0000313" key="3">
    <source>
        <dbReference type="Proteomes" id="UP000269076"/>
    </source>
</evidence>
<name>A0A3G6N5J2_9FLAO</name>
<keyword evidence="1" id="KW-0472">Membrane</keyword>
<dbReference type="EMBL" id="CP033928">
    <property type="protein sequence ID" value="AZA60289.1"/>
    <property type="molecule type" value="Genomic_DNA"/>
</dbReference>
<evidence type="ECO:0000313" key="2">
    <source>
        <dbReference type="EMBL" id="AZA60289.1"/>
    </source>
</evidence>
<gene>
    <name evidence="2" type="ORF">EG340_04245</name>
</gene>
<accession>A0A3G6N5J2</accession>
<sequence>MFEWRAKTSLSNKLYFPPEFRNFRKLFKILAAVSSLELLFLLFQDKRKIRKEKFKDEVVKLTTINQQQSTKK</sequence>
<dbReference type="AlphaFoldDB" id="A0A3G6N5J2"/>
<keyword evidence="1" id="KW-0812">Transmembrane</keyword>
<feature type="transmembrane region" description="Helical" evidence="1">
    <location>
        <begin position="26"/>
        <end position="43"/>
    </location>
</feature>